<evidence type="ECO:0000313" key="2">
    <source>
        <dbReference type="Proteomes" id="UP001472677"/>
    </source>
</evidence>
<comment type="caution">
    <text evidence="1">The sequence shown here is derived from an EMBL/GenBank/DDBJ whole genome shotgun (WGS) entry which is preliminary data.</text>
</comment>
<protein>
    <submittedName>
        <fullName evidence="1">Uncharacterized protein</fullName>
    </submittedName>
</protein>
<dbReference type="Gene3D" id="1.10.238.10">
    <property type="entry name" value="EF-hand"/>
    <property type="match status" value="1"/>
</dbReference>
<sequence length="100" mass="11818">MKQQSQWKLWTLMTMDCFDLEDIIKLMEDKLRDLKEALEMYDEDGCGFIAPKGLKKMLKKLGESKSIDEYQKKEEGDLLFAVRKGFESHERSGLLQDFEF</sequence>
<gene>
    <name evidence="1" type="ORF">V6N12_019911</name>
</gene>
<organism evidence="1 2">
    <name type="scientific">Hibiscus sabdariffa</name>
    <name type="common">roselle</name>
    <dbReference type="NCBI Taxonomy" id="183260"/>
    <lineage>
        <taxon>Eukaryota</taxon>
        <taxon>Viridiplantae</taxon>
        <taxon>Streptophyta</taxon>
        <taxon>Embryophyta</taxon>
        <taxon>Tracheophyta</taxon>
        <taxon>Spermatophyta</taxon>
        <taxon>Magnoliopsida</taxon>
        <taxon>eudicotyledons</taxon>
        <taxon>Gunneridae</taxon>
        <taxon>Pentapetalae</taxon>
        <taxon>rosids</taxon>
        <taxon>malvids</taxon>
        <taxon>Malvales</taxon>
        <taxon>Malvaceae</taxon>
        <taxon>Malvoideae</taxon>
        <taxon>Hibiscus</taxon>
    </lineage>
</organism>
<dbReference type="SUPFAM" id="SSF47473">
    <property type="entry name" value="EF-hand"/>
    <property type="match status" value="1"/>
</dbReference>
<proteinExistence type="predicted"/>
<dbReference type="Proteomes" id="UP001472677">
    <property type="component" value="Unassembled WGS sequence"/>
</dbReference>
<reference evidence="1 2" key="1">
    <citation type="journal article" date="2024" name="G3 (Bethesda)">
        <title>Genome assembly of Hibiscus sabdariffa L. provides insights into metabolisms of medicinal natural products.</title>
        <authorList>
            <person name="Kim T."/>
        </authorList>
    </citation>
    <scope>NUCLEOTIDE SEQUENCE [LARGE SCALE GENOMIC DNA]</scope>
    <source>
        <strain evidence="1">TK-2024</strain>
        <tissue evidence="1">Old leaves</tissue>
    </source>
</reference>
<evidence type="ECO:0000313" key="1">
    <source>
        <dbReference type="EMBL" id="KAK8487962.1"/>
    </source>
</evidence>
<dbReference type="InterPro" id="IPR002048">
    <property type="entry name" value="EF_hand_dom"/>
</dbReference>
<dbReference type="EMBL" id="JBBPBM010001044">
    <property type="protein sequence ID" value="KAK8487962.1"/>
    <property type="molecule type" value="Genomic_DNA"/>
</dbReference>
<dbReference type="PROSITE" id="PS50222">
    <property type="entry name" value="EF_HAND_2"/>
    <property type="match status" value="1"/>
</dbReference>
<accession>A0ABR2A565</accession>
<dbReference type="InterPro" id="IPR011992">
    <property type="entry name" value="EF-hand-dom_pair"/>
</dbReference>
<keyword evidence="2" id="KW-1185">Reference proteome</keyword>
<name>A0ABR2A565_9ROSI</name>